<dbReference type="Proteomes" id="UP000574390">
    <property type="component" value="Unassembled WGS sequence"/>
</dbReference>
<name>A0A7J6RNM6_PEROL</name>
<dbReference type="Proteomes" id="UP000553632">
    <property type="component" value="Unassembled WGS sequence"/>
</dbReference>
<evidence type="ECO:0000313" key="2">
    <source>
        <dbReference type="EMBL" id="KAF4731419.1"/>
    </source>
</evidence>
<protein>
    <submittedName>
        <fullName evidence="1">Uncharacterized protein</fullName>
    </submittedName>
</protein>
<evidence type="ECO:0000313" key="4">
    <source>
        <dbReference type="Proteomes" id="UP000574390"/>
    </source>
</evidence>
<accession>A0A7J6RNM6</accession>
<keyword evidence="3" id="KW-1185">Reference proteome</keyword>
<evidence type="ECO:0000313" key="3">
    <source>
        <dbReference type="Proteomes" id="UP000553632"/>
    </source>
</evidence>
<dbReference type="EMBL" id="JABANM010015210">
    <property type="protein sequence ID" value="KAF4731419.1"/>
    <property type="molecule type" value="Genomic_DNA"/>
</dbReference>
<gene>
    <name evidence="2" type="ORF">FOZ62_028691</name>
    <name evidence="1" type="ORF">FOZ63_030410</name>
</gene>
<reference evidence="3 4" key="1">
    <citation type="submission" date="2020-04" db="EMBL/GenBank/DDBJ databases">
        <title>Perkinsus olseni comparative genomics.</title>
        <authorList>
            <person name="Bogema D.R."/>
        </authorList>
    </citation>
    <scope>NUCLEOTIDE SEQUENCE [LARGE SCALE GENOMIC DNA]</scope>
    <source>
        <strain evidence="2">ATCC PRA-205</strain>
        <strain evidence="1 3">ATCC PRA-207</strain>
    </source>
</reference>
<evidence type="ECO:0000313" key="1">
    <source>
        <dbReference type="EMBL" id="KAF4721300.1"/>
    </source>
</evidence>
<organism evidence="1 3">
    <name type="scientific">Perkinsus olseni</name>
    <name type="common">Perkinsus atlanticus</name>
    <dbReference type="NCBI Taxonomy" id="32597"/>
    <lineage>
        <taxon>Eukaryota</taxon>
        <taxon>Sar</taxon>
        <taxon>Alveolata</taxon>
        <taxon>Perkinsozoa</taxon>
        <taxon>Perkinsea</taxon>
        <taxon>Perkinsida</taxon>
        <taxon>Perkinsidae</taxon>
        <taxon>Perkinsus</taxon>
    </lineage>
</organism>
<dbReference type="EMBL" id="JABANO010024830">
    <property type="protein sequence ID" value="KAF4721300.1"/>
    <property type="molecule type" value="Genomic_DNA"/>
</dbReference>
<proteinExistence type="predicted"/>
<sequence>MEDLQPYASRGSGSDADSPPAAALVTHLFIDFFGGNGVACKEVIGDATYDCHLRPAPTTRPTKKKYYALFYTETEQWGDNLQLWQVQAMVKKRSVIIDQAVFETYSRYREQLDADLFD</sequence>
<dbReference type="AlphaFoldDB" id="A0A7J6RNM6"/>
<comment type="caution">
    <text evidence="1">The sequence shown here is derived from an EMBL/GenBank/DDBJ whole genome shotgun (WGS) entry which is preliminary data.</text>
</comment>